<protein>
    <recommendedName>
        <fullName evidence="5">Vacuolar protein sorting-associated protein 45</fullName>
    </recommendedName>
</protein>
<keyword evidence="2" id="KW-0472">Membrane</keyword>
<reference evidence="3 4" key="1">
    <citation type="submission" date="2024-05" db="EMBL/GenBank/DDBJ databases">
        <authorList>
            <person name="Wallberg A."/>
        </authorList>
    </citation>
    <scope>NUCLEOTIDE SEQUENCE [LARGE SCALE GENOMIC DNA]</scope>
</reference>
<feature type="transmembrane region" description="Helical" evidence="2">
    <location>
        <begin position="61"/>
        <end position="80"/>
    </location>
</feature>
<evidence type="ECO:0000256" key="1">
    <source>
        <dbReference type="ARBA" id="ARBA00009884"/>
    </source>
</evidence>
<keyword evidence="2" id="KW-1133">Transmembrane helix</keyword>
<dbReference type="InterPro" id="IPR001619">
    <property type="entry name" value="Sec1-like"/>
</dbReference>
<evidence type="ECO:0008006" key="5">
    <source>
        <dbReference type="Google" id="ProtNLM"/>
    </source>
</evidence>
<dbReference type="GO" id="GO:0016192">
    <property type="term" value="P:vesicle-mediated transport"/>
    <property type="evidence" value="ECO:0007669"/>
    <property type="project" value="InterPro"/>
</dbReference>
<dbReference type="InterPro" id="IPR043127">
    <property type="entry name" value="Sec-1-like_dom3a"/>
</dbReference>
<keyword evidence="4" id="KW-1185">Reference proteome</keyword>
<dbReference type="InterPro" id="IPR027482">
    <property type="entry name" value="Sec1-like_dom2"/>
</dbReference>
<comment type="caution">
    <text evidence="3">The sequence shown here is derived from an EMBL/GenBank/DDBJ whole genome shotgun (WGS) entry which is preliminary data.</text>
</comment>
<dbReference type="EMBL" id="CAXKWB010025695">
    <property type="protein sequence ID" value="CAL4128499.1"/>
    <property type="molecule type" value="Genomic_DNA"/>
</dbReference>
<evidence type="ECO:0000313" key="3">
    <source>
        <dbReference type="EMBL" id="CAL4128499.1"/>
    </source>
</evidence>
<dbReference type="Gene3D" id="1.25.40.60">
    <property type="match status" value="1"/>
</dbReference>
<sequence>MFLIKKCNRNVQFIIGSGNFEKTKPNSKDSTGVLLVVCGVRQMVKHKIRRKKPEPRGGQPLLVYWLCLVFISSIKLYVVVLSDAGCDGVLGDCFVMLVESVGVMQALPIGELDPSIVRLGPELEQVLVLVLVLVLLVFLLKLGKTSYLLKMSPGAIKLTTKIIVCVCMCLRFLWCVPYLSNSEFPPFFKGKDGRIITELYVGIGTAVKLTLDRRGSLEVPVVSQWFYKKLYVELVPISQSRGNLSGPLEVNLNMQELSIMINIQAAYYQSSKSMYQNYGEIGQTIKDLMDEYQRKVSTQQKVESITDMKHFVENYPQFKILSNLVAGHICQIGELRRLKSATYLFLIKCVEPNICGIRNNLDKRVHELVKSTKVREVDAALLVMLYALRYQGHERNDTRGLIGALKKRSVEQQYLKVLSSLLDYGGSKSRQSDLFGSQIPQDVSAIKSRLFKGLKGVDNVYTQHKPLLLDTLTELVKGRLREGFFPYCGQPNDPQRSRLKTVIVFVVGGVTYEESAAVHQFNCDNPSIQVVLGGTTVHNSQSFLAAVDTTMDGLPHRALRIDI</sequence>
<dbReference type="InterPro" id="IPR036045">
    <property type="entry name" value="Sec1-like_sf"/>
</dbReference>
<dbReference type="Gene3D" id="3.90.830.10">
    <property type="entry name" value="Syntaxin Binding Protein 1, Chain A, domain 2"/>
    <property type="match status" value="1"/>
</dbReference>
<dbReference type="Gene3D" id="3.40.50.1910">
    <property type="match status" value="1"/>
</dbReference>
<gene>
    <name evidence="3" type="ORF">MNOR_LOCUS26132</name>
</gene>
<proteinExistence type="inferred from homology"/>
<feature type="non-terminal residue" evidence="3">
    <location>
        <position position="563"/>
    </location>
</feature>
<dbReference type="SUPFAM" id="SSF56815">
    <property type="entry name" value="Sec1/munc18-like (SM) proteins"/>
    <property type="match status" value="1"/>
</dbReference>
<dbReference type="Pfam" id="PF00995">
    <property type="entry name" value="Sec1"/>
    <property type="match status" value="1"/>
</dbReference>
<name>A0AAV2RK41_MEGNR</name>
<accession>A0AAV2RK41</accession>
<dbReference type="Proteomes" id="UP001497623">
    <property type="component" value="Unassembled WGS sequence"/>
</dbReference>
<feature type="transmembrane region" description="Helical" evidence="2">
    <location>
        <begin position="126"/>
        <end position="143"/>
    </location>
</feature>
<dbReference type="PANTHER" id="PTHR11679">
    <property type="entry name" value="VESICLE PROTEIN SORTING-ASSOCIATED"/>
    <property type="match status" value="1"/>
</dbReference>
<dbReference type="AlphaFoldDB" id="A0AAV2RK41"/>
<feature type="transmembrane region" description="Helical" evidence="2">
    <location>
        <begin position="155"/>
        <end position="174"/>
    </location>
</feature>
<comment type="similarity">
    <text evidence="1">Belongs to the STXBP/unc-18/SEC1 family.</text>
</comment>
<evidence type="ECO:0000313" key="4">
    <source>
        <dbReference type="Proteomes" id="UP001497623"/>
    </source>
</evidence>
<evidence type="ECO:0000256" key="2">
    <source>
        <dbReference type="SAM" id="Phobius"/>
    </source>
</evidence>
<keyword evidence="2" id="KW-0812">Transmembrane</keyword>
<organism evidence="3 4">
    <name type="scientific">Meganyctiphanes norvegica</name>
    <name type="common">Northern krill</name>
    <name type="synonym">Thysanopoda norvegica</name>
    <dbReference type="NCBI Taxonomy" id="48144"/>
    <lineage>
        <taxon>Eukaryota</taxon>
        <taxon>Metazoa</taxon>
        <taxon>Ecdysozoa</taxon>
        <taxon>Arthropoda</taxon>
        <taxon>Crustacea</taxon>
        <taxon>Multicrustacea</taxon>
        <taxon>Malacostraca</taxon>
        <taxon>Eumalacostraca</taxon>
        <taxon>Eucarida</taxon>
        <taxon>Euphausiacea</taxon>
        <taxon>Euphausiidae</taxon>
        <taxon>Meganyctiphanes</taxon>
    </lineage>
</organism>